<keyword evidence="2" id="KW-1185">Reference proteome</keyword>
<evidence type="ECO:0000313" key="2">
    <source>
        <dbReference type="Proteomes" id="UP000628017"/>
    </source>
</evidence>
<reference evidence="1" key="2">
    <citation type="submission" date="2020-09" db="EMBL/GenBank/DDBJ databases">
        <authorList>
            <person name="Sun Q."/>
            <person name="Zhou Y."/>
        </authorList>
    </citation>
    <scope>NUCLEOTIDE SEQUENCE</scope>
    <source>
        <strain evidence="1">CGMCC 1.15880</strain>
    </source>
</reference>
<organism evidence="1 2">
    <name type="scientific">Neptunicoccus cionae</name>
    <dbReference type="NCBI Taxonomy" id="2035344"/>
    <lineage>
        <taxon>Bacteria</taxon>
        <taxon>Pseudomonadati</taxon>
        <taxon>Pseudomonadota</taxon>
        <taxon>Alphaproteobacteria</taxon>
        <taxon>Rhodobacterales</taxon>
        <taxon>Paracoccaceae</taxon>
        <taxon>Neptunicoccus</taxon>
    </lineage>
</organism>
<proteinExistence type="predicted"/>
<accession>A0A916QYS4</accession>
<comment type="caution">
    <text evidence="1">The sequence shown here is derived from an EMBL/GenBank/DDBJ whole genome shotgun (WGS) entry which is preliminary data.</text>
</comment>
<dbReference type="EMBL" id="BMKA01000003">
    <property type="protein sequence ID" value="GGA21390.1"/>
    <property type="molecule type" value="Genomic_DNA"/>
</dbReference>
<sequence length="358" mass="41644">MQEISHDGSDSIPLFAPIGYRSAKPKRAVTVAQDYNVFAIVQGGRLEYEAVLFVASFFDKNPNFTGRLILGEPQPSERWEYDPRIQNPQVRRLLQDLGAEIIPFQNGVFGSRYPNGNKIIGLTALPDNEPFVFFDTDTIFTGRLNAVPFDFDRPTASMKRENTWPEVDLYGPGYGEMWKSLYDKFELDYASSLDLSQPDEYWKRYLYFNAGWFFYKDPAEFATYFTHYASEIERDPPWQIETQQLYPWLDQIALPLVIHKLGGARDTLPSGLLDGEVSWHYRYLPLLYATAPDETVEVLEKVLAPNPIKKVVKAHEPFRRLVFQGKGRKLRDMFDRDNLPRKEQAIRQQIKKANMWYR</sequence>
<protein>
    <submittedName>
        <fullName evidence="1">Uncharacterized protein</fullName>
    </submittedName>
</protein>
<dbReference type="AlphaFoldDB" id="A0A916QYS4"/>
<reference evidence="1" key="1">
    <citation type="journal article" date="2014" name="Int. J. Syst. Evol. Microbiol.">
        <title>Complete genome sequence of Corynebacterium casei LMG S-19264T (=DSM 44701T), isolated from a smear-ripened cheese.</title>
        <authorList>
            <consortium name="US DOE Joint Genome Institute (JGI-PGF)"/>
            <person name="Walter F."/>
            <person name="Albersmeier A."/>
            <person name="Kalinowski J."/>
            <person name="Ruckert C."/>
        </authorList>
    </citation>
    <scope>NUCLEOTIDE SEQUENCE</scope>
    <source>
        <strain evidence="1">CGMCC 1.15880</strain>
    </source>
</reference>
<evidence type="ECO:0000313" key="1">
    <source>
        <dbReference type="EMBL" id="GGA21390.1"/>
    </source>
</evidence>
<dbReference type="Proteomes" id="UP000628017">
    <property type="component" value="Unassembled WGS sequence"/>
</dbReference>
<gene>
    <name evidence="1" type="ORF">GCM10011498_22600</name>
</gene>
<name>A0A916QYS4_9RHOB</name>